<dbReference type="PANTHER" id="PTHR31978">
    <property type="entry name" value="INTRAFLAGELLAR TRANSPORT PROTEIN 20 HOMOLOG"/>
    <property type="match status" value="1"/>
</dbReference>
<sequence length="126" mass="14558">MDMPEITFDDNNNVRVLSTSNMKHTEELEMESKLFVQQIGDFKTKVTDLVATLSKQGERIEKEKLRAIGQRNKVDGEVEDMQRQQIALQGAVAEKRAELERFQLQHQSLEKVEAEQVAMIEKLQNQ</sequence>
<dbReference type="AlphaFoldDB" id="A0A9W6ZKU6"/>
<reference evidence="5" key="1">
    <citation type="journal article" date="2023" name="Commun. Biol.">
        <title>Genome analysis of Parmales, the sister group of diatoms, reveals the evolutionary specialization of diatoms from phago-mixotrophs to photoautotrophs.</title>
        <authorList>
            <person name="Ban H."/>
            <person name="Sato S."/>
            <person name="Yoshikawa S."/>
            <person name="Yamada K."/>
            <person name="Nakamura Y."/>
            <person name="Ichinomiya M."/>
            <person name="Sato N."/>
            <person name="Blanc-Mathieu R."/>
            <person name="Endo H."/>
            <person name="Kuwata A."/>
            <person name="Ogata H."/>
        </authorList>
    </citation>
    <scope>NUCLEOTIDE SEQUENCE [LARGE SCALE GENOMIC DNA]</scope>
    <source>
        <strain evidence="5">NIES 3701</strain>
    </source>
</reference>
<dbReference type="PANTHER" id="PTHR31978:SF1">
    <property type="entry name" value="INTRAFLAGELLAR TRANSPORT PROTEIN 20 HOMOLOG"/>
    <property type="match status" value="1"/>
</dbReference>
<dbReference type="GO" id="GO:0061512">
    <property type="term" value="P:protein localization to cilium"/>
    <property type="evidence" value="ECO:0007669"/>
    <property type="project" value="TreeGrafter"/>
</dbReference>
<dbReference type="InterPro" id="IPR028172">
    <property type="entry name" value="FT20"/>
</dbReference>
<accession>A0A9W6ZKU6</accession>
<dbReference type="Proteomes" id="UP001165085">
    <property type="component" value="Unassembled WGS sequence"/>
</dbReference>
<dbReference type="GO" id="GO:0036064">
    <property type="term" value="C:ciliary basal body"/>
    <property type="evidence" value="ECO:0007669"/>
    <property type="project" value="TreeGrafter"/>
</dbReference>
<evidence type="ECO:0000256" key="1">
    <source>
        <dbReference type="ARBA" id="ARBA00004138"/>
    </source>
</evidence>
<name>A0A9W6ZKU6_9STRA</name>
<keyword evidence="2" id="KW-0175">Coiled coil</keyword>
<dbReference type="GO" id="GO:0060271">
    <property type="term" value="P:cilium assembly"/>
    <property type="evidence" value="ECO:0007669"/>
    <property type="project" value="TreeGrafter"/>
</dbReference>
<evidence type="ECO:0000313" key="5">
    <source>
        <dbReference type="Proteomes" id="UP001165085"/>
    </source>
</evidence>
<proteinExistence type="predicted"/>
<comment type="caution">
    <text evidence="4">The sequence shown here is derived from an EMBL/GenBank/DDBJ whole genome shotgun (WGS) entry which is preliminary data.</text>
</comment>
<dbReference type="Pfam" id="PF14931">
    <property type="entry name" value="IFT20"/>
    <property type="match status" value="1"/>
</dbReference>
<dbReference type="OrthoDB" id="10254896at2759"/>
<evidence type="ECO:0000256" key="3">
    <source>
        <dbReference type="ARBA" id="ARBA00023273"/>
    </source>
</evidence>
<organism evidence="4 5">
    <name type="scientific">Triparma strigata</name>
    <dbReference type="NCBI Taxonomy" id="1606541"/>
    <lineage>
        <taxon>Eukaryota</taxon>
        <taxon>Sar</taxon>
        <taxon>Stramenopiles</taxon>
        <taxon>Ochrophyta</taxon>
        <taxon>Bolidophyceae</taxon>
        <taxon>Parmales</taxon>
        <taxon>Triparmaceae</taxon>
        <taxon>Triparma</taxon>
    </lineage>
</organism>
<dbReference type="GO" id="GO:0097546">
    <property type="term" value="C:ciliary base"/>
    <property type="evidence" value="ECO:0007669"/>
    <property type="project" value="TreeGrafter"/>
</dbReference>
<dbReference type="GO" id="GO:0005737">
    <property type="term" value="C:cytoplasm"/>
    <property type="evidence" value="ECO:0007669"/>
    <property type="project" value="TreeGrafter"/>
</dbReference>
<evidence type="ECO:0000256" key="2">
    <source>
        <dbReference type="ARBA" id="ARBA00023054"/>
    </source>
</evidence>
<keyword evidence="5" id="KW-1185">Reference proteome</keyword>
<keyword evidence="3" id="KW-0966">Cell projection</keyword>
<gene>
    <name evidence="4" type="ORF">TrST_g4223</name>
</gene>
<evidence type="ECO:0000313" key="4">
    <source>
        <dbReference type="EMBL" id="GMH52095.1"/>
    </source>
</evidence>
<dbReference type="GO" id="GO:0097730">
    <property type="term" value="C:non-motile cilium"/>
    <property type="evidence" value="ECO:0007669"/>
    <property type="project" value="TreeGrafter"/>
</dbReference>
<dbReference type="EMBL" id="BRXY01000008">
    <property type="protein sequence ID" value="GMH52095.1"/>
    <property type="molecule type" value="Genomic_DNA"/>
</dbReference>
<protein>
    <submittedName>
        <fullName evidence="4">Uncharacterized protein</fullName>
    </submittedName>
</protein>
<comment type="subcellular location">
    <subcellularLocation>
        <location evidence="1">Cell projection</location>
        <location evidence="1">Cilium</location>
    </subcellularLocation>
</comment>
<dbReference type="GO" id="GO:0030990">
    <property type="term" value="C:intraciliary transport particle"/>
    <property type="evidence" value="ECO:0007669"/>
    <property type="project" value="TreeGrafter"/>
</dbReference>